<protein>
    <recommendedName>
        <fullName evidence="2">Dit-like phage tail protein N-terminal domain-containing protein</fullName>
    </recommendedName>
</protein>
<accession>A0AA51U664</accession>
<feature type="region of interest" description="Disordered" evidence="1">
    <location>
        <begin position="160"/>
        <end position="182"/>
    </location>
</feature>
<organism evidence="3 4">
    <name type="scientific">Escherichia phage pEC-M719-6WT.1</name>
    <dbReference type="NCBI Taxonomy" id="3056220"/>
    <lineage>
        <taxon>Viruses</taxon>
        <taxon>Duplodnaviria</taxon>
        <taxon>Heunggongvirae</taxon>
        <taxon>Uroviricota</taxon>
        <taxon>Caudoviricetes</taxon>
        <taxon>Andersonviridae</taxon>
        <taxon>Ounavirinae</taxon>
        <taxon>Mooglevirus</taxon>
        <taxon>Mooglevirus M7196WT1</taxon>
    </lineage>
</organism>
<proteinExistence type="predicted"/>
<dbReference type="InterPro" id="IPR048494">
    <property type="entry name" value="Dit-like_N"/>
</dbReference>
<feature type="domain" description="Dit-like phage tail protein N-terminal" evidence="2">
    <location>
        <begin position="32"/>
        <end position="151"/>
    </location>
</feature>
<dbReference type="Pfam" id="PF21821">
    <property type="entry name" value="Dit_like"/>
    <property type="match status" value="1"/>
</dbReference>
<evidence type="ECO:0000256" key="1">
    <source>
        <dbReference type="SAM" id="MobiDB-lite"/>
    </source>
</evidence>
<name>A0AA51U664_9CAUD</name>
<sequence>MLWDNNMQIKYSGKDGIYFHLRDNVDAFLTLSATEQMEYDSPMLVTTQAMQSGQTITDNVQRSPKTISISGVVVVGYEGSLLRTRQGQLVENFISTVETWRDQKQIISIVCKDGIKIDDAVITQFKASKEHTISNGLRIQMTFQEINFKSVVGTTDVSAATGKTSTTKDDGVTSKKNTGNTTTSLGSGKLNCQLLYDIQASGVRILSSAEQKALGNCGLSANTNKGVTTFSDKANAGAANAIRQSSANQSAGKGNALQTHSVNPNKKGNY</sequence>
<dbReference type="Proteomes" id="UP001268809">
    <property type="component" value="Segment"/>
</dbReference>
<reference evidence="3 4" key="1">
    <citation type="submission" date="2023-04" db="EMBL/GenBank/DDBJ databases">
        <authorList>
            <person name="Wang C."/>
            <person name="Guo Z."/>
            <person name="Wang M."/>
            <person name="Wang X."/>
            <person name="Ji F."/>
            <person name="Zhao J."/>
            <person name="Zeng J."/>
            <person name="Zuo J."/>
        </authorList>
    </citation>
    <scope>NUCLEOTIDE SEQUENCE [LARGE SCALE GENOMIC DNA]</scope>
</reference>
<keyword evidence="4" id="KW-1185">Reference proteome</keyword>
<feature type="region of interest" description="Disordered" evidence="1">
    <location>
        <begin position="242"/>
        <end position="270"/>
    </location>
</feature>
<dbReference type="EMBL" id="OQ845957">
    <property type="protein sequence ID" value="WMU95504.1"/>
    <property type="molecule type" value="Genomic_DNA"/>
</dbReference>
<evidence type="ECO:0000259" key="2">
    <source>
        <dbReference type="Pfam" id="PF21821"/>
    </source>
</evidence>
<evidence type="ECO:0000313" key="4">
    <source>
        <dbReference type="Proteomes" id="UP001268809"/>
    </source>
</evidence>
<evidence type="ECO:0000313" key="3">
    <source>
        <dbReference type="EMBL" id="WMU95504.1"/>
    </source>
</evidence>